<dbReference type="EMBL" id="QYAC01000008">
    <property type="protein sequence ID" value="MBL3680474.1"/>
    <property type="molecule type" value="Genomic_DNA"/>
</dbReference>
<dbReference type="Pfam" id="PF01544">
    <property type="entry name" value="CorA"/>
    <property type="match status" value="1"/>
</dbReference>
<dbReference type="Proteomes" id="UP001645859">
    <property type="component" value="Unassembled WGS sequence"/>
</dbReference>
<dbReference type="PANTHER" id="PTHR47685:SF1">
    <property type="entry name" value="MAGNESIUM TRANSPORT PROTEIN CORA"/>
    <property type="match status" value="1"/>
</dbReference>
<evidence type="ECO:0000256" key="7">
    <source>
        <dbReference type="SAM" id="Phobius"/>
    </source>
</evidence>
<protein>
    <submittedName>
        <fullName evidence="8">Magnesium transporter</fullName>
    </submittedName>
</protein>
<dbReference type="PANTHER" id="PTHR47685">
    <property type="entry name" value="MAGNESIUM TRANSPORT PROTEIN CORA"/>
    <property type="match status" value="1"/>
</dbReference>
<evidence type="ECO:0000313" key="8">
    <source>
        <dbReference type="EMBL" id="MBL3680474.1"/>
    </source>
</evidence>
<feature type="compositionally biased region" description="Polar residues" evidence="6">
    <location>
        <begin position="34"/>
        <end position="54"/>
    </location>
</feature>
<keyword evidence="5 7" id="KW-0472">Membrane</keyword>
<evidence type="ECO:0000313" key="9">
    <source>
        <dbReference type="Proteomes" id="UP001645859"/>
    </source>
</evidence>
<evidence type="ECO:0000256" key="1">
    <source>
        <dbReference type="ARBA" id="ARBA00004141"/>
    </source>
</evidence>
<evidence type="ECO:0000256" key="3">
    <source>
        <dbReference type="ARBA" id="ARBA00022692"/>
    </source>
</evidence>
<gene>
    <name evidence="8" type="ORF">D3230_14425</name>
</gene>
<dbReference type="InterPro" id="IPR002523">
    <property type="entry name" value="MgTranspt_CorA/ZnTranspt_ZntB"/>
</dbReference>
<organism evidence="8 9">
    <name type="scientific">Leucobacter chromiireducens subsp. solipictus</name>
    <dbReference type="NCBI Taxonomy" id="398235"/>
    <lineage>
        <taxon>Bacteria</taxon>
        <taxon>Bacillati</taxon>
        <taxon>Actinomycetota</taxon>
        <taxon>Actinomycetes</taxon>
        <taxon>Micrococcales</taxon>
        <taxon>Microbacteriaceae</taxon>
        <taxon>Leucobacter</taxon>
    </lineage>
</organism>
<reference evidence="8 9" key="1">
    <citation type="submission" date="2018-09" db="EMBL/GenBank/DDBJ databases">
        <title>Comparative genomics of Leucobacter spp.</title>
        <authorList>
            <person name="Reis A.C."/>
            <person name="Kolvenbach B.A."/>
            <person name="Corvini P.F.X."/>
            <person name="Nunes O.C."/>
        </authorList>
    </citation>
    <scope>NUCLEOTIDE SEQUENCE [LARGE SCALE GENOMIC DNA]</scope>
    <source>
        <strain evidence="8 9">TAN 31504</strain>
    </source>
</reference>
<feature type="transmembrane region" description="Helical" evidence="7">
    <location>
        <begin position="330"/>
        <end position="353"/>
    </location>
</feature>
<dbReference type="SUPFAM" id="SSF143865">
    <property type="entry name" value="CorA soluble domain-like"/>
    <property type="match status" value="1"/>
</dbReference>
<feature type="region of interest" description="Disordered" evidence="6">
    <location>
        <begin position="1"/>
        <end position="92"/>
    </location>
</feature>
<comment type="subcellular location">
    <subcellularLocation>
        <location evidence="1">Membrane</location>
        <topology evidence="1">Multi-pass membrane protein</topology>
    </subcellularLocation>
</comment>
<dbReference type="InterPro" id="IPR050829">
    <property type="entry name" value="CorA_MIT"/>
</dbReference>
<evidence type="ECO:0000256" key="4">
    <source>
        <dbReference type="ARBA" id="ARBA00022989"/>
    </source>
</evidence>
<proteinExistence type="inferred from homology"/>
<name>A0ABS1SLU7_9MICO</name>
<comment type="caution">
    <text evidence="8">The sequence shown here is derived from an EMBL/GenBank/DDBJ whole genome shotgun (WGS) entry which is preliminary data.</text>
</comment>
<evidence type="ECO:0000256" key="5">
    <source>
        <dbReference type="ARBA" id="ARBA00023136"/>
    </source>
</evidence>
<dbReference type="InterPro" id="IPR045863">
    <property type="entry name" value="CorA_TM1_TM2"/>
</dbReference>
<dbReference type="SUPFAM" id="SSF144083">
    <property type="entry name" value="Magnesium transport protein CorA, transmembrane region"/>
    <property type="match status" value="1"/>
</dbReference>
<feature type="compositionally biased region" description="Basic residues" evidence="6">
    <location>
        <begin position="8"/>
        <end position="26"/>
    </location>
</feature>
<dbReference type="InterPro" id="IPR045861">
    <property type="entry name" value="CorA_cytoplasmic_dom"/>
</dbReference>
<keyword evidence="9" id="KW-1185">Reference proteome</keyword>
<evidence type="ECO:0000256" key="2">
    <source>
        <dbReference type="ARBA" id="ARBA00009765"/>
    </source>
</evidence>
<keyword evidence="4 7" id="KW-1133">Transmembrane helix</keyword>
<sequence>MPPVPSARSRRPSRRDRRPRRSRKRSFGPWWCSTPASSPASPGCTCTGSPSGKPTPTCLVGGRPRPPTPEEKTFEMTENTTPTVHTEELGPADLPRSGWLRVRASDRAMLANIHRQYGLSLNPDARHPIYEQNFAVLPVDLPLPDAPASPTETAFTGAPILIALNDELLITVEPDHQVEALATAQERVVRLPETATSREALLIIIEALNDAMQVTVDRISLVLNQLADDAVDSSGGYALEGRQVGVADIAQTAVSLGGAEELIARTVQGQLMLERAARRVRRSSGTAAQDYSTLLSDIQSGRRHARFQHAKVRNVQQSLMTTLDLKQNQIIKVFTVVTAVFTPPTLIAAYYGQNFANMPELALPWGEWFVMATTAIFALVPLAYIKRKGWLR</sequence>
<accession>A0ABS1SLU7</accession>
<evidence type="ECO:0000256" key="6">
    <source>
        <dbReference type="SAM" id="MobiDB-lite"/>
    </source>
</evidence>
<comment type="similarity">
    <text evidence="2">Belongs to the CorA metal ion transporter (MIT) (TC 1.A.35) family.</text>
</comment>
<keyword evidence="3 7" id="KW-0812">Transmembrane</keyword>
<dbReference type="Gene3D" id="1.20.58.340">
    <property type="entry name" value="Magnesium transport protein CorA, transmembrane region"/>
    <property type="match status" value="1"/>
</dbReference>
<feature type="transmembrane region" description="Helical" evidence="7">
    <location>
        <begin position="365"/>
        <end position="385"/>
    </location>
</feature>